<keyword evidence="2" id="KW-1185">Reference proteome</keyword>
<protein>
    <submittedName>
        <fullName evidence="1">Uncharacterized protein</fullName>
    </submittedName>
</protein>
<name>A0A2J5HTT4_9EURO</name>
<dbReference type="AlphaFoldDB" id="A0A2J5HTT4"/>
<evidence type="ECO:0000313" key="2">
    <source>
        <dbReference type="Proteomes" id="UP000235023"/>
    </source>
</evidence>
<evidence type="ECO:0000313" key="1">
    <source>
        <dbReference type="EMBL" id="PLN80766.1"/>
    </source>
</evidence>
<dbReference type="EMBL" id="KZ559544">
    <property type="protein sequence ID" value="PLN80766.1"/>
    <property type="molecule type" value="Genomic_DNA"/>
</dbReference>
<accession>A0A2J5HTT4</accession>
<reference evidence="2" key="1">
    <citation type="submission" date="2017-12" db="EMBL/GenBank/DDBJ databases">
        <authorList>
            <consortium name="DOE Joint Genome Institute"/>
            <person name="Mondo S.J."/>
            <person name="Kjaerbolling I."/>
            <person name="Vesth T.C."/>
            <person name="Frisvad J.C."/>
            <person name="Nybo J.L."/>
            <person name="Theobald S."/>
            <person name="Kuo A."/>
            <person name="Bowyer P."/>
            <person name="Matsuda Y."/>
            <person name="Lyhne E.K."/>
            <person name="Kogle M.E."/>
            <person name="Clum A."/>
            <person name="Lipzen A."/>
            <person name="Salamov A."/>
            <person name="Ngan C.Y."/>
            <person name="Daum C."/>
            <person name="Chiniquy J."/>
            <person name="Barry K."/>
            <person name="LaButti K."/>
            <person name="Haridas S."/>
            <person name="Simmons B.A."/>
            <person name="Magnuson J.K."/>
            <person name="Mortensen U.H."/>
            <person name="Larsen T.O."/>
            <person name="Grigoriev I.V."/>
            <person name="Baker S.E."/>
            <person name="Andersen M.R."/>
            <person name="Nordberg H.P."/>
            <person name="Cantor M.N."/>
            <person name="Hua S.X."/>
        </authorList>
    </citation>
    <scope>NUCLEOTIDE SEQUENCE [LARGE SCALE GENOMIC DNA]</scope>
    <source>
        <strain evidence="2">IBT 19404</strain>
    </source>
</reference>
<dbReference type="Proteomes" id="UP000235023">
    <property type="component" value="Unassembled WGS sequence"/>
</dbReference>
<organism evidence="1 2">
    <name type="scientific">Aspergillus taichungensis</name>
    <dbReference type="NCBI Taxonomy" id="482145"/>
    <lineage>
        <taxon>Eukaryota</taxon>
        <taxon>Fungi</taxon>
        <taxon>Dikarya</taxon>
        <taxon>Ascomycota</taxon>
        <taxon>Pezizomycotina</taxon>
        <taxon>Eurotiomycetes</taxon>
        <taxon>Eurotiomycetidae</taxon>
        <taxon>Eurotiales</taxon>
        <taxon>Aspergillaceae</taxon>
        <taxon>Aspergillus</taxon>
        <taxon>Aspergillus subgen. Circumdati</taxon>
    </lineage>
</organism>
<sequence>MPRNPVRERVNFLWQTLAVERGIEISFNRGRKNEVSDNELMVHNIVRMDLDLSLLDDRAANLEHQPPILFWPLPIDTLVANPVDPSSYGPPEDQLGIMFFRDYESDSNDEVAVALQTNPGKRAEMVQRYVQGWACDFPRPGLGPTWQREALSHLRRVRSVF</sequence>
<gene>
    <name evidence="1" type="ORF">BDW42DRAFT_194270</name>
</gene>
<proteinExistence type="predicted"/>